<feature type="region of interest" description="Disordered" evidence="1">
    <location>
        <begin position="38"/>
        <end position="80"/>
    </location>
</feature>
<dbReference type="GO" id="GO:0051301">
    <property type="term" value="P:cell division"/>
    <property type="evidence" value="ECO:0007669"/>
    <property type="project" value="UniProtKB-KW"/>
</dbReference>
<evidence type="ECO:0000256" key="2">
    <source>
        <dbReference type="SAM" id="SignalP"/>
    </source>
</evidence>
<proteinExistence type="predicted"/>
<sequence>MKKSIIALSALALVVSLGACKPKQSTYRQVYEKAKQREIAQNQSSNHAPEADENDIIVSKPAQSSVQMRRERLTPSEGEDANRLNRYSVVIGSFQNRTNALSLKERMEEAGFKPILAENEHGMIRVIVASFMSREEAVSSREQIKERFAPQFQDAWLLEREAR</sequence>
<reference evidence="4 5" key="1">
    <citation type="submission" date="2009-04" db="EMBL/GenBank/DDBJ databases">
        <authorList>
            <person name="Sebastian Y."/>
            <person name="Madupu R."/>
            <person name="Durkin A.S."/>
            <person name="Torralba M."/>
            <person name="Methe B."/>
            <person name="Sutton G.G."/>
            <person name="Strausberg R.L."/>
            <person name="Nelson K.E."/>
        </authorList>
    </citation>
    <scope>NUCLEOTIDE SEQUENCE [LARGE SCALE GENOMIC DNA]</scope>
    <source>
        <strain evidence="5">ATCC 35406 / BCRC 14492 / JCM 8526 / NCTC 13058 / HG 370</strain>
    </source>
</reference>
<feature type="domain" description="SPOR" evidence="3">
    <location>
        <begin position="81"/>
        <end position="159"/>
    </location>
</feature>
<dbReference type="Pfam" id="PF05036">
    <property type="entry name" value="SPOR"/>
    <property type="match status" value="1"/>
</dbReference>
<dbReference type="PROSITE" id="PS51257">
    <property type="entry name" value="PROKAR_LIPOPROTEIN"/>
    <property type="match status" value="1"/>
</dbReference>
<keyword evidence="5" id="KW-1185">Reference proteome</keyword>
<evidence type="ECO:0000256" key="1">
    <source>
        <dbReference type="SAM" id="MobiDB-lite"/>
    </source>
</evidence>
<evidence type="ECO:0000313" key="4">
    <source>
        <dbReference type="EMBL" id="EEN82283.1"/>
    </source>
</evidence>
<protein>
    <submittedName>
        <fullName evidence="4">Sporulation and cell division repeat protein</fullName>
    </submittedName>
</protein>
<gene>
    <name evidence="4" type="ORF">POREN0001_0135</name>
</gene>
<name>C3JBZ7_POREA</name>
<keyword evidence="4" id="KW-0131">Cell cycle</keyword>
<dbReference type="AlphaFoldDB" id="C3JBZ7"/>
<dbReference type="Proteomes" id="UP000004295">
    <property type="component" value="Unassembled WGS sequence"/>
</dbReference>
<dbReference type="SUPFAM" id="SSF110997">
    <property type="entry name" value="Sporulation related repeat"/>
    <property type="match status" value="1"/>
</dbReference>
<dbReference type="EMBL" id="ACNN01000028">
    <property type="protein sequence ID" value="EEN82283.1"/>
    <property type="molecule type" value="Genomic_DNA"/>
</dbReference>
<accession>C3JBZ7</accession>
<organism evidence="4 5">
    <name type="scientific">Porphyromonas endodontalis (strain ATCC 35406 / DSM 24491 / JCM 8526 / CCUG 16442 / BCRC 14492 / NCTC 13058 / HG 370)</name>
    <name type="common">Bacteroides endodontalis</name>
    <dbReference type="NCBI Taxonomy" id="553175"/>
    <lineage>
        <taxon>Bacteria</taxon>
        <taxon>Pseudomonadati</taxon>
        <taxon>Bacteroidota</taxon>
        <taxon>Bacteroidia</taxon>
        <taxon>Bacteroidales</taxon>
        <taxon>Porphyromonadaceae</taxon>
        <taxon>Porphyromonas</taxon>
    </lineage>
</organism>
<dbReference type="RefSeq" id="WP_004334415.1">
    <property type="nucleotide sequence ID" value="NZ_ACNN01000028.1"/>
</dbReference>
<comment type="caution">
    <text evidence="4">The sequence shown here is derived from an EMBL/GenBank/DDBJ whole genome shotgun (WGS) entry which is preliminary data.</text>
</comment>
<feature type="signal peptide" evidence="2">
    <location>
        <begin position="1"/>
        <end position="19"/>
    </location>
</feature>
<evidence type="ECO:0000259" key="3">
    <source>
        <dbReference type="PROSITE" id="PS51724"/>
    </source>
</evidence>
<evidence type="ECO:0000313" key="5">
    <source>
        <dbReference type="Proteomes" id="UP000004295"/>
    </source>
</evidence>
<dbReference type="Gene3D" id="3.30.70.1070">
    <property type="entry name" value="Sporulation related repeat"/>
    <property type="match status" value="1"/>
</dbReference>
<dbReference type="InterPro" id="IPR007730">
    <property type="entry name" value="SPOR-like_dom"/>
</dbReference>
<keyword evidence="4" id="KW-0132">Cell division</keyword>
<dbReference type="PROSITE" id="PS51724">
    <property type="entry name" value="SPOR"/>
    <property type="match status" value="1"/>
</dbReference>
<dbReference type="GO" id="GO:0042834">
    <property type="term" value="F:peptidoglycan binding"/>
    <property type="evidence" value="ECO:0007669"/>
    <property type="project" value="InterPro"/>
</dbReference>
<dbReference type="eggNOG" id="COG3087">
    <property type="taxonomic scope" value="Bacteria"/>
</dbReference>
<dbReference type="InterPro" id="IPR036680">
    <property type="entry name" value="SPOR-like_sf"/>
</dbReference>
<dbReference type="STRING" id="553175.POREN0001_0135"/>
<dbReference type="GeneID" id="93365870"/>
<keyword evidence="2" id="KW-0732">Signal</keyword>
<feature type="chain" id="PRO_5002927952" evidence="2">
    <location>
        <begin position="20"/>
        <end position="163"/>
    </location>
</feature>